<dbReference type="EMBL" id="WUFV01000013">
    <property type="protein sequence ID" value="NEK17480.1"/>
    <property type="molecule type" value="Genomic_DNA"/>
</dbReference>
<dbReference type="AlphaFoldDB" id="A0A7K3VJU9"/>
<feature type="compositionally biased region" description="Basic residues" evidence="1">
    <location>
        <begin position="1"/>
        <end position="12"/>
    </location>
</feature>
<evidence type="ECO:0000313" key="2">
    <source>
        <dbReference type="EMBL" id="NEK17480.1"/>
    </source>
</evidence>
<proteinExistence type="predicted"/>
<protein>
    <submittedName>
        <fullName evidence="2">Uncharacterized protein</fullName>
    </submittedName>
</protein>
<evidence type="ECO:0000256" key="1">
    <source>
        <dbReference type="SAM" id="MobiDB-lite"/>
    </source>
</evidence>
<dbReference type="Proteomes" id="UP000471705">
    <property type="component" value="Unassembled WGS sequence"/>
</dbReference>
<accession>A0A7K3VJU9</accession>
<name>A0A7K3VJU9_RHILE</name>
<feature type="region of interest" description="Disordered" evidence="1">
    <location>
        <begin position="1"/>
        <end position="20"/>
    </location>
</feature>
<sequence length="1159" mass="131032">MRQKLQKARRSPKAADEFENARAKVRKRNNPAMGLRMLRKEEPPAKLYRLAGRFARHAAYRSLTLPYPFPRNMSELAKNITFSAADFETEFAWLASLIRAYNTEIQDFASMRKALEIAFLSGDLSGIEVLHEQAEAKFGQSVWLTESRLNYFDLPGVSGGKTRYSQSVRDRDAPVMFNYLVSWVFYRTASGVSAGEVERLQDHHWDESPSGFTGVVFGLNGRYLELNETTAAEMLNYSDTLPLVDRYQVMLLALQCLLASGDKVALSNIVVRSILADLSRNISDPQLHRLARAFGVDVNVPLDNRVLALLDDYHCGRFDRVIEDAGRSDTFHDMETLEVLLRANMASEQSEDGPSAEQETRTLYAEIRSDLSAVLGYVDEAVEARLRLQKLILTHCNTSWAASLRLILDRQSHDERVLAPTRVQTVFGLRSTVELPNLVLALPAGDVRNGMVARHLLSHPHSGTVAILTNLCGIETGTFSPDVGTINYAVALLRSCSTPAAIEQLKELAAASQPPFIQLEASRLLATAYWRDRQVEQMANITASLFVRSRYFGAILPISDLVAELLKGHDEPMPASLTRGKLSVAIVYDIYSRYVSSKYDAERADAFKDVLRANGVKKASELGQHLERFLVSELAYFLRFVCVPDVLDQSLVLDTSRAVEDERVAILLLISELTAGIAPSAIKDELREIRTRQVVRETTLRLDESKIYVNIEGIRRSIDVSMRDDWNRYRLMNDGMEQTLFNILEQVRGDKTDPVRFIFANPTERFALLRRMISILRDEFTMNKEFGLNSNLSTNIRHGYVEREIRGPLLARNLVTNKDTDSGSYLRNNFWLDRLEDENPEQGKRLSAIFDKFSARIDDEIDRVNRQLLRIQSETTPHGLFKYGLSDSALMAADNTWSTKETFDEFIDAVFSVFWDGTQRNLGLVRDALSTVVLTELINSLTSLGQDISVEGFDQLLPDLEHAITMVQTEMRSAIDRVASWFTLSSNNEYQDFDLAIAFQAGMNTVKTYFRNISITEDYRSNGEIIMNGWCLPIFARLFFLILDNAATHGARSRPTLKISMLVEVKDTTLFIKATNDLPADHDNVELRRRVSEIRRDYGQAKAMELLSEEGGSGYPKIWKLLKTDLRRDHDLFVEVTDSEFSVEILLPTAGIINETPDS</sequence>
<dbReference type="RefSeq" id="WP_164048089.1">
    <property type="nucleotide sequence ID" value="NZ_WUFV01000013.1"/>
</dbReference>
<comment type="caution">
    <text evidence="2">The sequence shown here is derived from an EMBL/GenBank/DDBJ whole genome shotgun (WGS) entry which is preliminary data.</text>
</comment>
<gene>
    <name evidence="2" type="ORF">GR257_21865</name>
</gene>
<evidence type="ECO:0000313" key="3">
    <source>
        <dbReference type="Proteomes" id="UP000471705"/>
    </source>
</evidence>
<reference evidence="2 3" key="1">
    <citation type="submission" date="2019-12" db="EMBL/GenBank/DDBJ databases">
        <title>Rhizobium genotypes associated with high levels of biological nitrogen fixation by grain legumes in a temperate-maritime cropping system.</title>
        <authorList>
            <person name="Maluk M."/>
            <person name="Francesc Ferrando Molina F."/>
            <person name="Lopez Del Egido L."/>
            <person name="Lafos M."/>
            <person name="Langarica-Fuentes A."/>
            <person name="Gebre Yohannes G."/>
            <person name="Young M.W."/>
            <person name="Martin P."/>
            <person name="Gantlett R."/>
            <person name="Kenicer G."/>
            <person name="Hawes C."/>
            <person name="Begg G.S."/>
            <person name="Quilliam R.S."/>
            <person name="Squire G.R."/>
            <person name="Poole P.S."/>
            <person name="Young P.W."/>
            <person name="Iannetta P.M."/>
            <person name="James E.K."/>
        </authorList>
    </citation>
    <scope>NUCLEOTIDE SEQUENCE [LARGE SCALE GENOMIC DNA]</scope>
    <source>
        <strain evidence="2 3">JHI54</strain>
    </source>
</reference>
<organism evidence="2 3">
    <name type="scientific">Rhizobium leguminosarum</name>
    <dbReference type="NCBI Taxonomy" id="384"/>
    <lineage>
        <taxon>Bacteria</taxon>
        <taxon>Pseudomonadati</taxon>
        <taxon>Pseudomonadota</taxon>
        <taxon>Alphaproteobacteria</taxon>
        <taxon>Hyphomicrobiales</taxon>
        <taxon>Rhizobiaceae</taxon>
        <taxon>Rhizobium/Agrobacterium group</taxon>
        <taxon>Rhizobium</taxon>
    </lineage>
</organism>